<dbReference type="GeneID" id="39847408"/>
<evidence type="ECO:0000256" key="1">
    <source>
        <dbReference type="ARBA" id="ARBA00004651"/>
    </source>
</evidence>
<protein>
    <submittedName>
        <fullName evidence="8">MFS transporter</fullName>
    </submittedName>
</protein>
<organism evidence="8 9">
    <name type="scientific">Halapricum salinum</name>
    <dbReference type="NCBI Taxonomy" id="1457250"/>
    <lineage>
        <taxon>Archaea</taxon>
        <taxon>Methanobacteriati</taxon>
        <taxon>Methanobacteriota</taxon>
        <taxon>Stenosarchaea group</taxon>
        <taxon>Halobacteria</taxon>
        <taxon>Halobacteriales</taxon>
        <taxon>Haloarculaceae</taxon>
        <taxon>Halapricum</taxon>
    </lineage>
</organism>
<keyword evidence="9" id="KW-1185">Reference proteome</keyword>
<dbReference type="PROSITE" id="PS50850">
    <property type="entry name" value="MFS"/>
    <property type="match status" value="1"/>
</dbReference>
<dbReference type="Proteomes" id="UP000296706">
    <property type="component" value="Chromosome"/>
</dbReference>
<dbReference type="PANTHER" id="PTHR43124:SF3">
    <property type="entry name" value="CHLORAMPHENICOL EFFLUX PUMP RV0191"/>
    <property type="match status" value="1"/>
</dbReference>
<feature type="domain" description="Major facilitator superfamily (MFS) profile" evidence="7">
    <location>
        <begin position="6"/>
        <end position="386"/>
    </location>
</feature>
<dbReference type="OrthoDB" id="200998at2157"/>
<evidence type="ECO:0000313" key="8">
    <source>
        <dbReference type="EMBL" id="QCC50832.1"/>
    </source>
</evidence>
<feature type="transmembrane region" description="Helical" evidence="6">
    <location>
        <begin position="160"/>
        <end position="178"/>
    </location>
</feature>
<dbReference type="SUPFAM" id="SSF103473">
    <property type="entry name" value="MFS general substrate transporter"/>
    <property type="match status" value="1"/>
</dbReference>
<dbReference type="InterPro" id="IPR050189">
    <property type="entry name" value="MFS_Efflux_Transporters"/>
</dbReference>
<comment type="subcellular location">
    <subcellularLocation>
        <location evidence="1">Cell membrane</location>
        <topology evidence="1">Multi-pass membrane protein</topology>
    </subcellularLocation>
</comment>
<dbReference type="AlphaFoldDB" id="A0A4D6HCP9"/>
<gene>
    <name evidence="8" type="ORF">DV733_06050</name>
</gene>
<feature type="transmembrane region" description="Helical" evidence="6">
    <location>
        <begin position="130"/>
        <end position="154"/>
    </location>
</feature>
<evidence type="ECO:0000256" key="5">
    <source>
        <dbReference type="ARBA" id="ARBA00023136"/>
    </source>
</evidence>
<evidence type="ECO:0000256" key="6">
    <source>
        <dbReference type="SAM" id="Phobius"/>
    </source>
</evidence>
<accession>A0A4D6HCP9</accession>
<feature type="transmembrane region" description="Helical" evidence="6">
    <location>
        <begin position="359"/>
        <end position="381"/>
    </location>
</feature>
<feature type="transmembrane region" description="Helical" evidence="6">
    <location>
        <begin position="293"/>
        <end position="317"/>
    </location>
</feature>
<feature type="transmembrane region" description="Helical" evidence="6">
    <location>
        <begin position="268"/>
        <end position="287"/>
    </location>
</feature>
<dbReference type="GO" id="GO:0005886">
    <property type="term" value="C:plasma membrane"/>
    <property type="evidence" value="ECO:0007669"/>
    <property type="project" value="UniProtKB-SubCell"/>
</dbReference>
<dbReference type="InterPro" id="IPR036259">
    <property type="entry name" value="MFS_trans_sf"/>
</dbReference>
<dbReference type="PANTHER" id="PTHR43124">
    <property type="entry name" value="PURINE EFFLUX PUMP PBUE"/>
    <property type="match status" value="1"/>
</dbReference>
<feature type="transmembrane region" description="Helical" evidence="6">
    <location>
        <begin position="40"/>
        <end position="58"/>
    </location>
</feature>
<dbReference type="GO" id="GO:0022857">
    <property type="term" value="F:transmembrane transporter activity"/>
    <property type="evidence" value="ECO:0007669"/>
    <property type="project" value="InterPro"/>
</dbReference>
<name>A0A4D6HCP9_9EURY</name>
<keyword evidence="3 6" id="KW-0812">Transmembrane</keyword>
<dbReference type="InterPro" id="IPR020846">
    <property type="entry name" value="MFS_dom"/>
</dbReference>
<evidence type="ECO:0000256" key="4">
    <source>
        <dbReference type="ARBA" id="ARBA00022989"/>
    </source>
</evidence>
<keyword evidence="4 6" id="KW-1133">Transmembrane helix</keyword>
<feature type="transmembrane region" description="Helical" evidence="6">
    <location>
        <begin position="202"/>
        <end position="222"/>
    </location>
</feature>
<feature type="transmembrane region" description="Helical" evidence="6">
    <location>
        <begin position="242"/>
        <end position="261"/>
    </location>
</feature>
<feature type="transmembrane region" description="Helical" evidence="6">
    <location>
        <begin position="95"/>
        <end position="118"/>
    </location>
</feature>
<dbReference type="InterPro" id="IPR011701">
    <property type="entry name" value="MFS"/>
</dbReference>
<evidence type="ECO:0000259" key="7">
    <source>
        <dbReference type="PROSITE" id="PS50850"/>
    </source>
</evidence>
<evidence type="ECO:0000256" key="3">
    <source>
        <dbReference type="ARBA" id="ARBA00022692"/>
    </source>
</evidence>
<evidence type="ECO:0000313" key="9">
    <source>
        <dbReference type="Proteomes" id="UP000296706"/>
    </source>
</evidence>
<reference evidence="8 9" key="1">
    <citation type="journal article" date="2019" name="Nat. Commun.">
        <title>A new type of DNA phosphorothioation-based antiviral system in archaea.</title>
        <authorList>
            <person name="Xiong L."/>
            <person name="Liu S."/>
            <person name="Chen S."/>
            <person name="Xiao Y."/>
            <person name="Zhu B."/>
            <person name="Gao Y."/>
            <person name="Zhang Y."/>
            <person name="Chen B."/>
            <person name="Luo J."/>
            <person name="Deng Z."/>
            <person name="Chen X."/>
            <person name="Wang L."/>
            <person name="Chen S."/>
        </authorList>
    </citation>
    <scope>NUCLEOTIDE SEQUENCE [LARGE SCALE GENOMIC DNA]</scope>
    <source>
        <strain evidence="8 9">CBA1105</strain>
    </source>
</reference>
<proteinExistence type="predicted"/>
<evidence type="ECO:0000256" key="2">
    <source>
        <dbReference type="ARBA" id="ARBA00022475"/>
    </source>
</evidence>
<dbReference type="KEGG" id="hsn:DV733_06050"/>
<feature type="transmembrane region" description="Helical" evidence="6">
    <location>
        <begin position="329"/>
        <end position="347"/>
    </location>
</feature>
<sequence length="390" mass="40457">MSRRRLFGSLCTLVFLVNLARVVFAPLVEPLQSAFGTSNATIGLTVTLAWVGSALPRIPTGYLLTRVPRHYVVGATGLVLTAASVFIAAADSVALVMVGALAMGLASGAYFIAANPLVSELFPERVGSALGIHGMSSQIGAAVASLLVSAALVVGDWRTTFHAIGAAALLSTGVFVLVTRRSTLPEAGGEDRDLLAAVRHQWRIVLAGVLIISASGFVWQGVFNFLDSYLRTRGFSGGDARLLLTGVFAAGIPAFAVTGWLADRVAIVPLLLSILAGFSLCVLALTLPFGTGWVVGVCLVLGYVVHSLFPAMDTYLLGSLPDRHRASAYAVYSGTMMLIQATGSWSVGLLTDSGLSFTLVYRGFAAGLAVVLVGLVAAHLAGRLPAGARA</sequence>
<dbReference type="STRING" id="1457250.GCA_000755225_00281"/>
<feature type="transmembrane region" description="Helical" evidence="6">
    <location>
        <begin position="70"/>
        <end position="89"/>
    </location>
</feature>
<keyword evidence="5 6" id="KW-0472">Membrane</keyword>
<dbReference type="RefSeq" id="WP_049995609.1">
    <property type="nucleotide sequence ID" value="NZ_CP031310.1"/>
</dbReference>
<dbReference type="Gene3D" id="1.20.1250.20">
    <property type="entry name" value="MFS general substrate transporter like domains"/>
    <property type="match status" value="1"/>
</dbReference>
<dbReference type="EMBL" id="CP031310">
    <property type="protein sequence ID" value="QCC50832.1"/>
    <property type="molecule type" value="Genomic_DNA"/>
</dbReference>
<keyword evidence="2" id="KW-1003">Cell membrane</keyword>
<dbReference type="Pfam" id="PF07690">
    <property type="entry name" value="MFS_1"/>
    <property type="match status" value="1"/>
</dbReference>